<dbReference type="EMBL" id="JBBXMP010000046">
    <property type="protein sequence ID" value="KAL0065559.1"/>
    <property type="molecule type" value="Genomic_DNA"/>
</dbReference>
<dbReference type="InterPro" id="IPR022684">
    <property type="entry name" value="Calpain_cysteine_protease"/>
</dbReference>
<evidence type="ECO:0000256" key="5">
    <source>
        <dbReference type="PROSITE-ProRule" id="PRU00239"/>
    </source>
</evidence>
<sequence>MVWKHHNKNRNQKKGKVEHATFAQKKKDLGLLVTDELQSALTSCKERVERIARECRARNRKFRDEEFDLQNDRERCLHGIGSEETYTPSDVQRVTEIFDNPQFFIDGTDSNDLVQGAIGNCWFISALATISTAEGLIERFCVARDEKVGVYGFIFFRDSSWVTVIIDDLLFTSIPKFEELSAQEKQLYHGDKDLYNASARKNGKSLYFGRSGTQGETWVPLLEKAYAKLHGSYGSLCGGQAAEAIEDLTGGVSTYLPTKDILDIEQFWEEELLKANTDRLFGASYRSLDGARSGESEIKINGLYGGHAYSILRAVEVKGKRFVVLRNPWGKGEWTGPWSDGSKEWTPEWLEVLPQLGHGFGDDGQFVMEYHDFLECWDSIDRTLLFDPSWVMSSQWVQVTTRPLLSAWSHGDVSFTFSLPEPSLACVVLSQLDDRYFEKIAGRCAWRVQFILFKDGESDYIAESSHARFYSRSVNLEVNLEAGDYVVHVRLDRVVTRGPHTSKGSQDYMSEVMSDTSSRAMTRALTERARSRCVAANFDWSEEGIHLPIPLGFLAGRSIASIKQASVQEAAVEAEEEEDWQEEVQAGGDPDEEDEEDAEEVEEEEAVEEEADGDEKESDPTEINTVFLGLKVYTNKEAPVTIAAQLMRA</sequence>
<evidence type="ECO:0000256" key="4">
    <source>
        <dbReference type="ARBA" id="ARBA00022807"/>
    </source>
</evidence>
<dbReference type="PANTHER" id="PTHR10183">
    <property type="entry name" value="CALPAIN"/>
    <property type="match status" value="1"/>
</dbReference>
<proteinExistence type="inferred from homology"/>
<evidence type="ECO:0000259" key="7">
    <source>
        <dbReference type="PROSITE" id="PS50203"/>
    </source>
</evidence>
<dbReference type="PANTHER" id="PTHR10183:SF379">
    <property type="entry name" value="CALPAIN-5"/>
    <property type="match status" value="1"/>
</dbReference>
<evidence type="ECO:0000313" key="9">
    <source>
        <dbReference type="Proteomes" id="UP001437256"/>
    </source>
</evidence>
<evidence type="ECO:0000256" key="1">
    <source>
        <dbReference type="ARBA" id="ARBA00007623"/>
    </source>
</evidence>
<keyword evidence="9" id="KW-1185">Reference proteome</keyword>
<evidence type="ECO:0000256" key="3">
    <source>
        <dbReference type="ARBA" id="ARBA00022801"/>
    </source>
</evidence>
<feature type="active site" evidence="5">
    <location>
        <position position="307"/>
    </location>
</feature>
<feature type="active site" evidence="5">
    <location>
        <position position="121"/>
    </location>
</feature>
<dbReference type="InterPro" id="IPR000169">
    <property type="entry name" value="Pept_cys_AS"/>
</dbReference>
<dbReference type="PROSITE" id="PS50203">
    <property type="entry name" value="CALPAIN_CAT"/>
    <property type="match status" value="1"/>
</dbReference>
<dbReference type="Gene3D" id="3.90.70.10">
    <property type="entry name" value="Cysteine proteinases"/>
    <property type="match status" value="1"/>
</dbReference>
<dbReference type="InterPro" id="IPR038765">
    <property type="entry name" value="Papain-like_cys_pep_sf"/>
</dbReference>
<evidence type="ECO:0000256" key="6">
    <source>
        <dbReference type="SAM" id="MobiDB-lite"/>
    </source>
</evidence>
<reference evidence="8 9" key="1">
    <citation type="submission" date="2024-05" db="EMBL/GenBank/DDBJ databases">
        <title>A draft genome resource for the thread blight pathogen Marasmius tenuissimus strain MS-2.</title>
        <authorList>
            <person name="Yulfo-Soto G.E."/>
            <person name="Baruah I.K."/>
            <person name="Amoako-Attah I."/>
            <person name="Bukari Y."/>
            <person name="Meinhardt L.W."/>
            <person name="Bailey B.A."/>
            <person name="Cohen S.P."/>
        </authorList>
    </citation>
    <scope>NUCLEOTIDE SEQUENCE [LARGE SCALE GENOMIC DNA]</scope>
    <source>
        <strain evidence="8 9">MS-2</strain>
    </source>
</reference>
<feature type="domain" description="Calpain catalytic" evidence="7">
    <location>
        <begin position="61"/>
        <end position="386"/>
    </location>
</feature>
<evidence type="ECO:0000256" key="2">
    <source>
        <dbReference type="ARBA" id="ARBA00022670"/>
    </source>
</evidence>
<gene>
    <name evidence="8" type="ORF">AAF712_007470</name>
</gene>
<protein>
    <recommendedName>
        <fullName evidence="7">Calpain catalytic domain-containing protein</fullName>
    </recommendedName>
</protein>
<feature type="active site" evidence="5">
    <location>
        <position position="327"/>
    </location>
</feature>
<keyword evidence="2 5" id="KW-0645">Protease</keyword>
<evidence type="ECO:0000313" key="8">
    <source>
        <dbReference type="EMBL" id="KAL0065559.1"/>
    </source>
</evidence>
<dbReference type="PROSITE" id="PS00139">
    <property type="entry name" value="THIOL_PROTEASE_CYS"/>
    <property type="match status" value="1"/>
</dbReference>
<comment type="similarity">
    <text evidence="1">Belongs to the peptidase C2 family.</text>
</comment>
<dbReference type="SMART" id="SM00230">
    <property type="entry name" value="CysPc"/>
    <property type="match status" value="1"/>
</dbReference>
<accession>A0ABR2ZXP1</accession>
<feature type="compositionally biased region" description="Acidic residues" evidence="6">
    <location>
        <begin position="589"/>
        <end position="617"/>
    </location>
</feature>
<name>A0ABR2ZXP1_9AGAR</name>
<dbReference type="PRINTS" id="PR00704">
    <property type="entry name" value="CALPAIN"/>
</dbReference>
<dbReference type="SUPFAM" id="SSF54001">
    <property type="entry name" value="Cysteine proteinases"/>
    <property type="match status" value="1"/>
</dbReference>
<keyword evidence="4 5" id="KW-0788">Thiol protease</keyword>
<dbReference type="Proteomes" id="UP001437256">
    <property type="component" value="Unassembled WGS sequence"/>
</dbReference>
<comment type="caution">
    <text evidence="8">The sequence shown here is derived from an EMBL/GenBank/DDBJ whole genome shotgun (WGS) entry which is preliminary data.</text>
</comment>
<feature type="compositionally biased region" description="Acidic residues" evidence="6">
    <location>
        <begin position="572"/>
        <end position="582"/>
    </location>
</feature>
<feature type="region of interest" description="Disordered" evidence="6">
    <location>
        <begin position="572"/>
        <end position="622"/>
    </location>
</feature>
<dbReference type="InterPro" id="IPR001300">
    <property type="entry name" value="Peptidase_C2_calpain_cat"/>
</dbReference>
<dbReference type="CDD" id="cd00044">
    <property type="entry name" value="CysPc"/>
    <property type="match status" value="1"/>
</dbReference>
<keyword evidence="3 5" id="KW-0378">Hydrolase</keyword>
<dbReference type="Pfam" id="PF00648">
    <property type="entry name" value="Peptidase_C2"/>
    <property type="match status" value="1"/>
</dbReference>
<organism evidence="8 9">
    <name type="scientific">Marasmius tenuissimus</name>
    <dbReference type="NCBI Taxonomy" id="585030"/>
    <lineage>
        <taxon>Eukaryota</taxon>
        <taxon>Fungi</taxon>
        <taxon>Dikarya</taxon>
        <taxon>Basidiomycota</taxon>
        <taxon>Agaricomycotina</taxon>
        <taxon>Agaricomycetes</taxon>
        <taxon>Agaricomycetidae</taxon>
        <taxon>Agaricales</taxon>
        <taxon>Marasmiineae</taxon>
        <taxon>Marasmiaceae</taxon>
        <taxon>Marasmius</taxon>
    </lineage>
</organism>